<dbReference type="EMBL" id="PDLO01000001">
    <property type="protein sequence ID" value="PHL00250.1"/>
    <property type="molecule type" value="Genomic_DNA"/>
</dbReference>
<feature type="chain" id="PRO_5013679360" evidence="2">
    <location>
        <begin position="23"/>
        <end position="1051"/>
    </location>
</feature>
<dbReference type="SUPFAM" id="SSF110296">
    <property type="entry name" value="Oligoxyloglucan reducing end-specific cellobiohydrolase"/>
    <property type="match status" value="3"/>
</dbReference>
<keyword evidence="5" id="KW-1185">Reference proteome</keyword>
<dbReference type="RefSeq" id="WP_099105230.1">
    <property type="nucleotide sequence ID" value="NZ_JAATJF010000001.1"/>
</dbReference>
<evidence type="ECO:0000313" key="4">
    <source>
        <dbReference type="EMBL" id="PHL00250.1"/>
    </source>
</evidence>
<feature type="signal peptide" evidence="2">
    <location>
        <begin position="1"/>
        <end position="22"/>
    </location>
</feature>
<dbReference type="Proteomes" id="UP000226437">
    <property type="component" value="Unassembled WGS sequence"/>
</dbReference>
<keyword evidence="2" id="KW-0732">Signal</keyword>
<dbReference type="InterPro" id="IPR052025">
    <property type="entry name" value="Xyloglucanase_GH74"/>
</dbReference>
<sequence>MNKLATLIACLLIFPLFTSQLSGQGAADTSRSDRFASLEFRNIGPFRGGRSNAVTGVPGHPMRYYFGGVGGGIYRSDDAGMSWRNISDGQLNTGSIGALTVAPSDPNVIYAGTGEHAVRGVMTSAGDGVYRSTDAGATWQHLGLRNSRHIAEIVVHPHNPDHVYVAVQGAVHGDSEDRGIYRSTDGGQHWERLFYVDATTGAADLSMDPTNPRILYAGMWDHRRYPWTVRSGGPGSGLYKSTDGGNSWNRLTEGLPDTLGKVAVSVSPANPDRVYANLEAAGERGGVYRSDDGGKNWKQVSSDRVTVARAWYYIEIFADPADANEVYVLNAPVLRSIDGGASFSTIPVGHGDQHDLWINPDNPDNMILGNDGGATITFNGGKSWSTQNNQPTAQFYRVITDNQMPYRVYGGQQDNSTVDIASRSRGRGIGDADWHPTAGGESAFLAFDPDNPRYVMGGSYQGNISVYDGETGTEVDVMAYPVAGLATPPAEMKYRFNWNAPIVAQPQDPSTFYHAGNHVLKSTDLGRSWREISPDLTRNDTTKLVDGGGPFTNEGAGGEIYGTISYLVASPHRAGELWVGTDDGRVWLTRNEGGDWQEITPRNLGEKLVNAIEVSPHDPATAYLAVMNYKFNDFTPEAYKTTDYGRSWQRIDQGFGEEEFVRVIREDPKRPGLLYAGTERGLYLSFNGGSSWEKPRLNLPDAPILDLTTRDNDLVVATSGRAFWILDDLSALQQTGGKMPEALTIFQPKPTYRYNFSTPSSAPGDEGQNPASGIIFDYYLHSVADSTRLTLEVLNPAGEVIRSYTNQLAKAKSWPGGPPAASALPAKAGLNRFNWDLRRATLPAVDGIFVLGDYRGSLVGPGTYTLRLSTDGDTVRTNAELLPDPNLSTPASAYAAQQELLTTAEATVRDIHHSVNRMRRVREQVRALNNSLKEVSGTDNLIAQGEEIVKRITEWEENLIQPDQKTFQDVINFPNRLNAELMDLKSRVDGAVPVVTEGAQRRLEELTADWQRYRQVLDRIVAEDVAAFNARYRELNLPAVIVPPAAEETRR</sequence>
<dbReference type="InterPro" id="IPR015943">
    <property type="entry name" value="WD40/YVTN_repeat-like_dom_sf"/>
</dbReference>
<comment type="caution">
    <text evidence="4">The sequence shown here is derived from an EMBL/GenBank/DDBJ whole genome shotgun (WGS) entry which is preliminary data.</text>
</comment>
<dbReference type="GO" id="GO:0016787">
    <property type="term" value="F:hydrolase activity"/>
    <property type="evidence" value="ECO:0007669"/>
    <property type="project" value="UniProtKB-KW"/>
</dbReference>
<dbReference type="Gene3D" id="2.60.40.4070">
    <property type="match status" value="1"/>
</dbReference>
<keyword evidence="4" id="KW-0378">Hydrolase</keyword>
<dbReference type="AlphaFoldDB" id="A0A2G0CJU4"/>
<evidence type="ECO:0000259" key="3">
    <source>
        <dbReference type="Pfam" id="PF15902"/>
    </source>
</evidence>
<dbReference type="GO" id="GO:0010411">
    <property type="term" value="P:xyloglucan metabolic process"/>
    <property type="evidence" value="ECO:0007669"/>
    <property type="project" value="TreeGrafter"/>
</dbReference>
<evidence type="ECO:0000256" key="2">
    <source>
        <dbReference type="SAM" id="SignalP"/>
    </source>
</evidence>
<dbReference type="Gene3D" id="2.130.10.10">
    <property type="entry name" value="YVTN repeat-like/Quinoprotein amine dehydrogenase"/>
    <property type="match status" value="4"/>
</dbReference>
<gene>
    <name evidence="4" type="ORF">CGL56_04220</name>
</gene>
<reference evidence="4 5" key="1">
    <citation type="submission" date="2017-10" db="EMBL/GenBank/DDBJ databases">
        <title>The draft genome sequence of Lewinella marina KCTC 32374.</title>
        <authorList>
            <person name="Wang K."/>
        </authorList>
    </citation>
    <scope>NUCLEOTIDE SEQUENCE [LARGE SCALE GENOMIC DNA]</scope>
    <source>
        <strain evidence="4 5">MKG-38</strain>
    </source>
</reference>
<dbReference type="InterPro" id="IPR031778">
    <property type="entry name" value="Sortilin_N"/>
</dbReference>
<protein>
    <submittedName>
        <fullName evidence="4">Glycosyl hydrolase</fullName>
    </submittedName>
</protein>
<feature type="domain" description="Sortilin N-terminal" evidence="3">
    <location>
        <begin position="129"/>
        <end position="254"/>
    </location>
</feature>
<evidence type="ECO:0000256" key="1">
    <source>
        <dbReference type="ARBA" id="ARBA00022737"/>
    </source>
</evidence>
<name>A0A2G0CJU4_9BACT</name>
<accession>A0A2G0CJU4</accession>
<dbReference type="CDD" id="cd15482">
    <property type="entry name" value="Sialidase_non-viral"/>
    <property type="match status" value="1"/>
</dbReference>
<dbReference type="Pfam" id="PF15902">
    <property type="entry name" value="Sortilin-Vps10"/>
    <property type="match status" value="1"/>
</dbReference>
<keyword evidence="1" id="KW-0677">Repeat</keyword>
<dbReference type="OrthoDB" id="9757809at2"/>
<organism evidence="4 5">
    <name type="scientific">Neolewinella marina</name>
    <dbReference type="NCBI Taxonomy" id="438751"/>
    <lineage>
        <taxon>Bacteria</taxon>
        <taxon>Pseudomonadati</taxon>
        <taxon>Bacteroidota</taxon>
        <taxon>Saprospiria</taxon>
        <taxon>Saprospirales</taxon>
        <taxon>Lewinellaceae</taxon>
        <taxon>Neolewinella</taxon>
    </lineage>
</organism>
<dbReference type="PANTHER" id="PTHR43739">
    <property type="entry name" value="XYLOGLUCANASE (EUROFUNG)"/>
    <property type="match status" value="1"/>
</dbReference>
<proteinExistence type="predicted"/>
<dbReference type="PANTHER" id="PTHR43739:SF5">
    <property type="entry name" value="EXO-ALPHA-SIALIDASE"/>
    <property type="match status" value="1"/>
</dbReference>
<evidence type="ECO:0000313" key="5">
    <source>
        <dbReference type="Proteomes" id="UP000226437"/>
    </source>
</evidence>